<name>A0ABY8REW7_9FLAO</name>
<dbReference type="Proteomes" id="UP001241656">
    <property type="component" value="Chromosome"/>
</dbReference>
<keyword evidence="1" id="KW-0472">Membrane</keyword>
<reference evidence="2 3" key="1">
    <citation type="submission" date="2023-05" db="EMBL/GenBank/DDBJ databases">
        <title>Genomic insight into Chryseobacterium sp. wdc7 isolated forest soil (Gotjawal).</title>
        <authorList>
            <person name="Park S.-J."/>
        </authorList>
    </citation>
    <scope>NUCLEOTIDE SEQUENCE [LARGE SCALE GENOMIC DNA]</scope>
    <source>
        <strain evidence="3">wdc7</strain>
    </source>
</reference>
<evidence type="ECO:0000313" key="2">
    <source>
        <dbReference type="EMBL" id="WHF52396.1"/>
    </source>
</evidence>
<dbReference type="RefSeq" id="WP_282905691.1">
    <property type="nucleotide sequence ID" value="NZ_CP124855.1"/>
</dbReference>
<accession>A0ABY8REW7</accession>
<dbReference type="EMBL" id="CP124855">
    <property type="protein sequence ID" value="WHF52396.1"/>
    <property type="molecule type" value="Genomic_DNA"/>
</dbReference>
<keyword evidence="1" id="KW-0812">Transmembrane</keyword>
<keyword evidence="1" id="KW-1133">Transmembrane helix</keyword>
<evidence type="ECO:0000313" key="3">
    <source>
        <dbReference type="Proteomes" id="UP001241656"/>
    </source>
</evidence>
<evidence type="ECO:0000256" key="1">
    <source>
        <dbReference type="SAM" id="Phobius"/>
    </source>
</evidence>
<sequence>MEQNNTLLIFQFLLRIIGVFICYNQAKTLNRNAGSWAIAGFFFPVIAIIWIFCMKRKPYKNNEPTLGLKPFTKYYTENGLIEVETAGEKRVSINGNTAPDGQYKLNRFETIEVFNGKIK</sequence>
<keyword evidence="3" id="KW-1185">Reference proteome</keyword>
<feature type="transmembrane region" description="Helical" evidence="1">
    <location>
        <begin position="7"/>
        <end position="26"/>
    </location>
</feature>
<gene>
    <name evidence="2" type="ORF">QGN23_03730</name>
</gene>
<organism evidence="2 3">
    <name type="scientific">Chryseobacterium gotjawalense</name>
    <dbReference type="NCBI Taxonomy" id="3042315"/>
    <lineage>
        <taxon>Bacteria</taxon>
        <taxon>Pseudomonadati</taxon>
        <taxon>Bacteroidota</taxon>
        <taxon>Flavobacteriia</taxon>
        <taxon>Flavobacteriales</taxon>
        <taxon>Weeksellaceae</taxon>
        <taxon>Chryseobacterium group</taxon>
        <taxon>Chryseobacterium</taxon>
    </lineage>
</organism>
<proteinExistence type="predicted"/>
<protein>
    <submittedName>
        <fullName evidence="2">Uncharacterized protein</fullName>
    </submittedName>
</protein>
<feature type="transmembrane region" description="Helical" evidence="1">
    <location>
        <begin position="32"/>
        <end position="53"/>
    </location>
</feature>